<reference evidence="1 2" key="1">
    <citation type="submission" date="2017-09" db="EMBL/GenBank/DDBJ databases">
        <title>Genomics of the genus Arcobacter.</title>
        <authorList>
            <person name="Perez-Cataluna A."/>
            <person name="Figueras M.J."/>
            <person name="Salas-Masso N."/>
        </authorList>
    </citation>
    <scope>NUCLEOTIDE SEQUENCE [LARGE SCALE GENOMIC DNA]</scope>
    <source>
        <strain evidence="1 2">F156-34</strain>
    </source>
</reference>
<proteinExistence type="predicted"/>
<evidence type="ECO:0000313" key="1">
    <source>
        <dbReference type="EMBL" id="RXK13883.1"/>
    </source>
</evidence>
<organism evidence="1 2">
    <name type="scientific">Halarcobacter mediterraneus</name>
    <dbReference type="NCBI Taxonomy" id="2023153"/>
    <lineage>
        <taxon>Bacteria</taxon>
        <taxon>Pseudomonadati</taxon>
        <taxon>Campylobacterota</taxon>
        <taxon>Epsilonproteobacteria</taxon>
        <taxon>Campylobacterales</taxon>
        <taxon>Arcobacteraceae</taxon>
        <taxon>Halarcobacter</taxon>
    </lineage>
</organism>
<dbReference type="EMBL" id="NXIE01000001">
    <property type="protein sequence ID" value="RXK13883.1"/>
    <property type="molecule type" value="Genomic_DNA"/>
</dbReference>
<dbReference type="OrthoDB" id="5348025at2"/>
<dbReference type="Proteomes" id="UP000289718">
    <property type="component" value="Unassembled WGS sequence"/>
</dbReference>
<name>A0A4Q1AX50_9BACT</name>
<accession>A0A4Q1AX50</accession>
<dbReference type="AlphaFoldDB" id="A0A4Q1AX50"/>
<keyword evidence="2" id="KW-1185">Reference proteome</keyword>
<evidence type="ECO:0000313" key="2">
    <source>
        <dbReference type="Proteomes" id="UP000289718"/>
    </source>
</evidence>
<sequence>MFNIKEYIDSDFFEAENKDSKVSDLIKKYDIEVDAGYIYDVTDDYRALINHIINLYTKEQDIPSDIKIELMGNINLRNYILEISEEKINHLLSDNNTIIYKEIVNIVNLLSFGKNYEIFISYNNYNLTKLEERFKDFENNLNELKENENLFLTTFNLYICFIKTIIKLCVMLSIDVHRKNIIENITEVIQESINNIKYTIKLKDTQINLLNILLGDLLFNFSHIKYIDTKDKDITYLIEQFNFDLEKLYNGYLIHKKSFEEKDHKLYLSFLNSASNLLSILIYKIEKEFPDKLEKKELLENSFSLYKKIIEHETIGEIESIYDFKIILESNFVYIYNKTNKQDYKTNKIIETFITKDNFTNLDLEIIHSFVLFSNDLEDKVLLNLVQKLIDLEKFKNDYYEFYKIKICDVIINKFINKNNFNLPKELIESLIKYIEKNMISSHLITSYSKIYLTLSLYYSYFENDEDIEKSKLLHYKYSAINSDIFLEKEFFSINNQILENYAKNLIDSLKLSIEIDIEKYIQLGKRVLEKFYKQEKLNSRNKINEKLSNIITNIFTNENLQAEELNLYIRNFISNDIFYGLTFIDIIGLCKEDYIPRDIGYEQITIDLIDNYSLKITYSSVYKDIFETIYKENEKYIKQNLVNLIIIYLKSAPIYNDKVTNLKNIEKLKKDIEEMGDKDLTIIQLYIKSLIKLNKEYGYIKTNKFFRKLAHKINSKYNSYRENGPIITILLKENEKYEEVIGYIENLKIKFENDEISPDLIITATHGKKEDILENSIESIHLAVAKKDI</sequence>
<dbReference type="RefSeq" id="WP_129059993.1">
    <property type="nucleotide sequence ID" value="NZ_NXIE01000001.1"/>
</dbReference>
<protein>
    <submittedName>
        <fullName evidence="1">Uncharacterized protein</fullName>
    </submittedName>
</protein>
<gene>
    <name evidence="1" type="ORF">CP965_00080</name>
</gene>
<comment type="caution">
    <text evidence="1">The sequence shown here is derived from an EMBL/GenBank/DDBJ whole genome shotgun (WGS) entry which is preliminary data.</text>
</comment>